<gene>
    <name evidence="1" type="ORF">B296_00048135</name>
</gene>
<reference evidence="1 2" key="1">
    <citation type="journal article" date="2014" name="Agronomy (Basel)">
        <title>A Draft Genome Sequence for Ensete ventricosum, the Drought-Tolerant Tree Against Hunger.</title>
        <authorList>
            <person name="Harrison J."/>
            <person name="Moore K.A."/>
            <person name="Paszkiewicz K."/>
            <person name="Jones T."/>
            <person name="Grant M."/>
            <person name="Ambacheew D."/>
            <person name="Muzemil S."/>
            <person name="Studholme D.J."/>
        </authorList>
    </citation>
    <scope>NUCLEOTIDE SEQUENCE [LARGE SCALE GENOMIC DNA]</scope>
</reference>
<organism evidence="1 2">
    <name type="scientific">Ensete ventricosum</name>
    <name type="common">Abyssinian banana</name>
    <name type="synonym">Musa ensete</name>
    <dbReference type="NCBI Taxonomy" id="4639"/>
    <lineage>
        <taxon>Eukaryota</taxon>
        <taxon>Viridiplantae</taxon>
        <taxon>Streptophyta</taxon>
        <taxon>Embryophyta</taxon>
        <taxon>Tracheophyta</taxon>
        <taxon>Spermatophyta</taxon>
        <taxon>Magnoliopsida</taxon>
        <taxon>Liliopsida</taxon>
        <taxon>Zingiberales</taxon>
        <taxon>Musaceae</taxon>
        <taxon>Ensete</taxon>
    </lineage>
</organism>
<dbReference type="EMBL" id="AMZH03009849">
    <property type="protein sequence ID" value="RRT55941.1"/>
    <property type="molecule type" value="Genomic_DNA"/>
</dbReference>
<evidence type="ECO:0000313" key="1">
    <source>
        <dbReference type="EMBL" id="RRT55941.1"/>
    </source>
</evidence>
<dbReference type="Proteomes" id="UP000287651">
    <property type="component" value="Unassembled WGS sequence"/>
</dbReference>
<proteinExistence type="predicted"/>
<accession>A0A426YW92</accession>
<evidence type="ECO:0000313" key="2">
    <source>
        <dbReference type="Proteomes" id="UP000287651"/>
    </source>
</evidence>
<name>A0A426YW92_ENSVE</name>
<comment type="caution">
    <text evidence="1">The sequence shown here is derived from an EMBL/GenBank/DDBJ whole genome shotgun (WGS) entry which is preliminary data.</text>
</comment>
<sequence>MAEIDRRRAISTVPLGSERSAYRPAGRPVHIARDLNLESYCTVPEARIGLQLIGTWITRYRVVSAGGQDEEHDGEEDEATVLVGWRRHDEEGSWTWRDTKKHSVGQNAVGVIGIMAAVVWEVAVDSKGRDLGLGWIAASPSRSRRRLVLLPHSH</sequence>
<protein>
    <submittedName>
        <fullName evidence="1">Uncharacterized protein</fullName>
    </submittedName>
</protein>
<dbReference type="AlphaFoldDB" id="A0A426YW92"/>